<dbReference type="InterPro" id="IPR014284">
    <property type="entry name" value="RNA_pol_sigma-70_dom"/>
</dbReference>
<keyword evidence="8" id="KW-1185">Reference proteome</keyword>
<dbReference type="GO" id="GO:0003677">
    <property type="term" value="F:DNA binding"/>
    <property type="evidence" value="ECO:0007669"/>
    <property type="project" value="InterPro"/>
</dbReference>
<name>A0A9X3N8E4_9ACTN</name>
<accession>A0A9X3N8E4</accession>
<dbReference type="EMBL" id="JAPDDP010000024">
    <property type="protein sequence ID" value="MDA0181648.1"/>
    <property type="molecule type" value="Genomic_DNA"/>
</dbReference>
<dbReference type="Gene3D" id="1.10.10.10">
    <property type="entry name" value="Winged helix-like DNA-binding domain superfamily/Winged helix DNA-binding domain"/>
    <property type="match status" value="1"/>
</dbReference>
<dbReference type="GO" id="GO:0006352">
    <property type="term" value="P:DNA-templated transcription initiation"/>
    <property type="evidence" value="ECO:0007669"/>
    <property type="project" value="InterPro"/>
</dbReference>
<dbReference type="AlphaFoldDB" id="A0A9X3N8E4"/>
<proteinExistence type="inferred from homology"/>
<dbReference type="RefSeq" id="WP_270025997.1">
    <property type="nucleotide sequence ID" value="NZ_JAPDDP010000024.1"/>
</dbReference>
<comment type="similarity">
    <text evidence="1">Belongs to the sigma-70 factor family. ECF subfamily.</text>
</comment>
<dbReference type="Gene3D" id="1.10.1740.10">
    <property type="match status" value="1"/>
</dbReference>
<dbReference type="PANTHER" id="PTHR43133">
    <property type="entry name" value="RNA POLYMERASE ECF-TYPE SIGMA FACTO"/>
    <property type="match status" value="1"/>
</dbReference>
<protein>
    <submittedName>
        <fullName evidence="7">RNA polymerase sigma factor</fullName>
    </submittedName>
</protein>
<evidence type="ECO:0000259" key="6">
    <source>
        <dbReference type="Pfam" id="PF08281"/>
    </source>
</evidence>
<sequence length="182" mass="20280">MDDLRTDEALLAHAPKDPAAFDAFYLRHERLVLAWLRRRTGSADTALDLTAETFVAALASARRYRPGDGPPVAWLLGIARHKLLRSFERGQVEARARRKLAMARVEYDDEDLARVDALGSWPAEKLLALLPPDQAAAVSARVLEEQPYREVAAILQCSELVARKRVSRGLATLRAVLEEEEA</sequence>
<dbReference type="SUPFAM" id="SSF88946">
    <property type="entry name" value="Sigma2 domain of RNA polymerase sigma factors"/>
    <property type="match status" value="1"/>
</dbReference>
<evidence type="ECO:0000313" key="8">
    <source>
        <dbReference type="Proteomes" id="UP001147653"/>
    </source>
</evidence>
<dbReference type="Pfam" id="PF08281">
    <property type="entry name" value="Sigma70_r4_2"/>
    <property type="match status" value="1"/>
</dbReference>
<evidence type="ECO:0000256" key="1">
    <source>
        <dbReference type="ARBA" id="ARBA00010641"/>
    </source>
</evidence>
<feature type="domain" description="RNA polymerase sigma-70 region 2" evidence="5">
    <location>
        <begin position="25"/>
        <end position="89"/>
    </location>
</feature>
<dbReference type="InterPro" id="IPR013324">
    <property type="entry name" value="RNA_pol_sigma_r3/r4-like"/>
</dbReference>
<gene>
    <name evidence="7" type="ORF">OJ997_15185</name>
</gene>
<dbReference type="InterPro" id="IPR013325">
    <property type="entry name" value="RNA_pol_sigma_r2"/>
</dbReference>
<comment type="caution">
    <text evidence="7">The sequence shown here is derived from an EMBL/GenBank/DDBJ whole genome shotgun (WGS) entry which is preliminary data.</text>
</comment>
<dbReference type="InterPro" id="IPR036388">
    <property type="entry name" value="WH-like_DNA-bd_sf"/>
</dbReference>
<dbReference type="Pfam" id="PF04542">
    <property type="entry name" value="Sigma70_r2"/>
    <property type="match status" value="1"/>
</dbReference>
<keyword evidence="3" id="KW-0731">Sigma factor</keyword>
<dbReference type="InterPro" id="IPR013249">
    <property type="entry name" value="RNA_pol_sigma70_r4_t2"/>
</dbReference>
<evidence type="ECO:0000313" key="7">
    <source>
        <dbReference type="EMBL" id="MDA0181648.1"/>
    </source>
</evidence>
<dbReference type="InterPro" id="IPR039425">
    <property type="entry name" value="RNA_pol_sigma-70-like"/>
</dbReference>
<keyword evidence="2" id="KW-0805">Transcription regulation</keyword>
<organism evidence="7 8">
    <name type="scientific">Solirubrobacter phytolaccae</name>
    <dbReference type="NCBI Taxonomy" id="1404360"/>
    <lineage>
        <taxon>Bacteria</taxon>
        <taxon>Bacillati</taxon>
        <taxon>Actinomycetota</taxon>
        <taxon>Thermoleophilia</taxon>
        <taxon>Solirubrobacterales</taxon>
        <taxon>Solirubrobacteraceae</taxon>
        <taxon>Solirubrobacter</taxon>
    </lineage>
</organism>
<feature type="domain" description="RNA polymerase sigma factor 70 region 4 type 2" evidence="6">
    <location>
        <begin position="124"/>
        <end position="173"/>
    </location>
</feature>
<evidence type="ECO:0000256" key="3">
    <source>
        <dbReference type="ARBA" id="ARBA00023082"/>
    </source>
</evidence>
<dbReference type="SUPFAM" id="SSF88659">
    <property type="entry name" value="Sigma3 and sigma4 domains of RNA polymerase sigma factors"/>
    <property type="match status" value="1"/>
</dbReference>
<evidence type="ECO:0000256" key="4">
    <source>
        <dbReference type="ARBA" id="ARBA00023163"/>
    </source>
</evidence>
<dbReference type="NCBIfam" id="TIGR02937">
    <property type="entry name" value="sigma70-ECF"/>
    <property type="match status" value="1"/>
</dbReference>
<dbReference type="GO" id="GO:0016987">
    <property type="term" value="F:sigma factor activity"/>
    <property type="evidence" value="ECO:0007669"/>
    <property type="project" value="UniProtKB-KW"/>
</dbReference>
<evidence type="ECO:0000256" key="2">
    <source>
        <dbReference type="ARBA" id="ARBA00023015"/>
    </source>
</evidence>
<reference evidence="7" key="1">
    <citation type="submission" date="2022-10" db="EMBL/GenBank/DDBJ databases">
        <title>The WGS of Solirubrobacter phytolaccae KCTC 29190.</title>
        <authorList>
            <person name="Jiang Z."/>
        </authorList>
    </citation>
    <scope>NUCLEOTIDE SEQUENCE</scope>
    <source>
        <strain evidence="7">KCTC 29190</strain>
    </source>
</reference>
<keyword evidence="4" id="KW-0804">Transcription</keyword>
<dbReference type="Proteomes" id="UP001147653">
    <property type="component" value="Unassembled WGS sequence"/>
</dbReference>
<dbReference type="PANTHER" id="PTHR43133:SF63">
    <property type="entry name" value="RNA POLYMERASE SIGMA FACTOR FECI-RELATED"/>
    <property type="match status" value="1"/>
</dbReference>
<evidence type="ECO:0000259" key="5">
    <source>
        <dbReference type="Pfam" id="PF04542"/>
    </source>
</evidence>
<dbReference type="InterPro" id="IPR007627">
    <property type="entry name" value="RNA_pol_sigma70_r2"/>
</dbReference>